<feature type="transmembrane region" description="Helical" evidence="3">
    <location>
        <begin position="136"/>
        <end position="159"/>
    </location>
</feature>
<proteinExistence type="predicted"/>
<keyword evidence="3" id="KW-1133">Transmembrane helix</keyword>
<feature type="transmembrane region" description="Helical" evidence="3">
    <location>
        <begin position="6"/>
        <end position="25"/>
    </location>
</feature>
<evidence type="ECO:0000259" key="5">
    <source>
        <dbReference type="PROSITE" id="PS50887"/>
    </source>
</evidence>
<dbReference type="PROSITE" id="PS50112">
    <property type="entry name" value="PAS"/>
    <property type="match status" value="1"/>
</dbReference>
<comment type="caution">
    <text evidence="6">The sequence shown here is derived from an EMBL/GenBank/DDBJ whole genome shotgun (WGS) entry which is preliminary data.</text>
</comment>
<dbReference type="NCBIfam" id="TIGR00254">
    <property type="entry name" value="GGDEF"/>
    <property type="match status" value="1"/>
</dbReference>
<dbReference type="GO" id="GO:0043709">
    <property type="term" value="P:cell adhesion involved in single-species biofilm formation"/>
    <property type="evidence" value="ECO:0007669"/>
    <property type="project" value="TreeGrafter"/>
</dbReference>
<reference evidence="6 7" key="1">
    <citation type="submission" date="2019-07" db="EMBL/GenBank/DDBJ databases">
        <title>Ln-dependent methylotrophs.</title>
        <authorList>
            <person name="Tani A."/>
        </authorList>
    </citation>
    <scope>NUCLEOTIDE SEQUENCE [LARGE SCALE GENOMIC DNA]</scope>
    <source>
        <strain evidence="6 7">SM12</strain>
    </source>
</reference>
<dbReference type="PROSITE" id="PS50887">
    <property type="entry name" value="GGDEF"/>
    <property type="match status" value="1"/>
</dbReference>
<dbReference type="InterPro" id="IPR000160">
    <property type="entry name" value="GGDEF_dom"/>
</dbReference>
<feature type="domain" description="GGDEF" evidence="5">
    <location>
        <begin position="390"/>
        <end position="522"/>
    </location>
</feature>
<dbReference type="GO" id="GO:0052621">
    <property type="term" value="F:diguanylate cyclase activity"/>
    <property type="evidence" value="ECO:0007669"/>
    <property type="project" value="UniProtKB-EC"/>
</dbReference>
<feature type="transmembrane region" description="Helical" evidence="3">
    <location>
        <begin position="97"/>
        <end position="116"/>
    </location>
</feature>
<dbReference type="InterPro" id="IPR029787">
    <property type="entry name" value="Nucleotide_cyclase"/>
</dbReference>
<dbReference type="EC" id="2.7.7.65" evidence="1"/>
<name>A0A549T330_9HYPH</name>
<dbReference type="Gene3D" id="3.30.70.270">
    <property type="match status" value="1"/>
</dbReference>
<feature type="region of interest" description="Disordered" evidence="2">
    <location>
        <begin position="523"/>
        <end position="543"/>
    </location>
</feature>
<dbReference type="InterPro" id="IPR035965">
    <property type="entry name" value="PAS-like_dom_sf"/>
</dbReference>
<dbReference type="PANTHER" id="PTHR45138">
    <property type="entry name" value="REGULATORY COMPONENTS OF SENSORY TRANSDUCTION SYSTEM"/>
    <property type="match status" value="1"/>
</dbReference>
<gene>
    <name evidence="6" type="ORF">FNA46_18535</name>
</gene>
<dbReference type="RefSeq" id="WP_143126693.1">
    <property type="nucleotide sequence ID" value="NZ_VJMG01000056.1"/>
</dbReference>
<dbReference type="Pfam" id="PF08448">
    <property type="entry name" value="PAS_4"/>
    <property type="match status" value="1"/>
</dbReference>
<dbReference type="GO" id="GO:0005886">
    <property type="term" value="C:plasma membrane"/>
    <property type="evidence" value="ECO:0007669"/>
    <property type="project" value="TreeGrafter"/>
</dbReference>
<evidence type="ECO:0000256" key="3">
    <source>
        <dbReference type="SAM" id="Phobius"/>
    </source>
</evidence>
<evidence type="ECO:0000259" key="4">
    <source>
        <dbReference type="PROSITE" id="PS50112"/>
    </source>
</evidence>
<feature type="transmembrane region" description="Helical" evidence="3">
    <location>
        <begin position="66"/>
        <end position="85"/>
    </location>
</feature>
<dbReference type="SUPFAM" id="SSF55073">
    <property type="entry name" value="Nucleotide cyclase"/>
    <property type="match status" value="1"/>
</dbReference>
<dbReference type="FunFam" id="3.30.70.270:FF:000001">
    <property type="entry name" value="Diguanylate cyclase domain protein"/>
    <property type="match status" value="1"/>
</dbReference>
<evidence type="ECO:0000256" key="1">
    <source>
        <dbReference type="ARBA" id="ARBA00012528"/>
    </source>
</evidence>
<dbReference type="Proteomes" id="UP000316801">
    <property type="component" value="Unassembled WGS sequence"/>
</dbReference>
<protein>
    <recommendedName>
        <fullName evidence="1">diguanylate cyclase</fullName>
        <ecNumber evidence="1">2.7.7.65</ecNumber>
    </recommendedName>
</protein>
<dbReference type="AlphaFoldDB" id="A0A549T330"/>
<dbReference type="SUPFAM" id="SSF55785">
    <property type="entry name" value="PYP-like sensor domain (PAS domain)"/>
    <property type="match status" value="2"/>
</dbReference>
<keyword evidence="7" id="KW-1185">Reference proteome</keyword>
<dbReference type="EMBL" id="VJMG01000056">
    <property type="protein sequence ID" value="TRL36271.1"/>
    <property type="molecule type" value="Genomic_DNA"/>
</dbReference>
<dbReference type="CDD" id="cd01949">
    <property type="entry name" value="GGDEF"/>
    <property type="match status" value="1"/>
</dbReference>
<sequence>METSVWLLGATIVLAVIIIIGTLRAPNAPGRYAFALSVLMSLWWTSCVLYRHSVTDFEQQLVATKLAWFGIMGTPLYWSLSFVTYARGRQPETLGQIVVIGLVSAFFGIIALTDSWHHAMYLELLDAEAMLFRHGWAYWAALGIAYSTMTVACITGTVLTIRHRSIHRWQILSLLIAALVPWVANVAYTQYGFMLFNDDPTPFVFVGAGAFMLGAQFLGRLFVVPPIGREAIFAILPDPVIILDESGRILELNPAAATLPGLPAHPIGALLREPAELSALLARTAHGDGERHELTLTGNGNAYEVSTHSLKPWGRAGGRMIVMRDISLRKADQNRLASLSRDLEARLRDNLRLQEMLREEALRDHLTGLYNRRHAQNILPDLLAKQTSGGVSALAILDIDHFKSFNDRFGHQVGDEVLKAFAATLLAALGPGDSLFRWGGEEFLIHLDSTSRTEILACCERWRAVLQDIQIPGLTHPGLTFSAGIFLCPASGASLEAAVKAADQALYGAKAAGRDCCRIAGESRPAPCPSASGTARKGIASLA</sequence>
<organism evidence="6 7">
    <name type="scientific">Rhizobium straminoryzae</name>
    <dbReference type="NCBI Taxonomy" id="1387186"/>
    <lineage>
        <taxon>Bacteria</taxon>
        <taxon>Pseudomonadati</taxon>
        <taxon>Pseudomonadota</taxon>
        <taxon>Alphaproteobacteria</taxon>
        <taxon>Hyphomicrobiales</taxon>
        <taxon>Rhizobiaceae</taxon>
        <taxon>Rhizobium/Agrobacterium group</taxon>
        <taxon>Rhizobium</taxon>
    </lineage>
</organism>
<dbReference type="SMART" id="SM00267">
    <property type="entry name" value="GGDEF"/>
    <property type="match status" value="1"/>
</dbReference>
<dbReference type="PANTHER" id="PTHR45138:SF24">
    <property type="entry name" value="DIGUANYLATE CYCLASE DGCC-RELATED"/>
    <property type="match status" value="1"/>
</dbReference>
<accession>A0A549T330</accession>
<keyword evidence="3" id="KW-0472">Membrane</keyword>
<feature type="transmembrane region" description="Helical" evidence="3">
    <location>
        <begin position="203"/>
        <end position="223"/>
    </location>
</feature>
<keyword evidence="3" id="KW-0812">Transmembrane</keyword>
<evidence type="ECO:0000313" key="6">
    <source>
        <dbReference type="EMBL" id="TRL36271.1"/>
    </source>
</evidence>
<feature type="domain" description="PAS" evidence="4">
    <location>
        <begin position="236"/>
        <end position="267"/>
    </location>
</feature>
<dbReference type="InterPro" id="IPR031621">
    <property type="entry name" value="HisKA_7TM"/>
</dbReference>
<dbReference type="InterPro" id="IPR000014">
    <property type="entry name" value="PAS"/>
</dbReference>
<dbReference type="InterPro" id="IPR050469">
    <property type="entry name" value="Diguanylate_Cyclase"/>
</dbReference>
<feature type="transmembrane region" description="Helical" evidence="3">
    <location>
        <begin position="32"/>
        <end position="54"/>
    </location>
</feature>
<dbReference type="Pfam" id="PF00990">
    <property type="entry name" value="GGDEF"/>
    <property type="match status" value="1"/>
</dbReference>
<feature type="transmembrane region" description="Helical" evidence="3">
    <location>
        <begin position="171"/>
        <end position="191"/>
    </location>
</feature>
<dbReference type="CDD" id="cd00130">
    <property type="entry name" value="PAS"/>
    <property type="match status" value="1"/>
</dbReference>
<dbReference type="Pfam" id="PF16927">
    <property type="entry name" value="HisKA_7TM"/>
    <property type="match status" value="1"/>
</dbReference>
<evidence type="ECO:0000256" key="2">
    <source>
        <dbReference type="SAM" id="MobiDB-lite"/>
    </source>
</evidence>
<evidence type="ECO:0000313" key="7">
    <source>
        <dbReference type="Proteomes" id="UP000316801"/>
    </source>
</evidence>
<dbReference type="InterPro" id="IPR043128">
    <property type="entry name" value="Rev_trsase/Diguanyl_cyclase"/>
</dbReference>
<dbReference type="GO" id="GO:1902201">
    <property type="term" value="P:negative regulation of bacterial-type flagellum-dependent cell motility"/>
    <property type="evidence" value="ECO:0007669"/>
    <property type="project" value="TreeGrafter"/>
</dbReference>
<dbReference type="Gene3D" id="3.30.450.20">
    <property type="entry name" value="PAS domain"/>
    <property type="match status" value="1"/>
</dbReference>
<dbReference type="InterPro" id="IPR013656">
    <property type="entry name" value="PAS_4"/>
</dbReference>